<evidence type="ECO:0000313" key="3">
    <source>
        <dbReference type="Proteomes" id="UP000536624"/>
    </source>
</evidence>
<dbReference type="GO" id="GO:0016851">
    <property type="term" value="F:magnesium chelatase activity"/>
    <property type="evidence" value="ECO:0007669"/>
    <property type="project" value="UniProtKB-EC"/>
</dbReference>
<feature type="compositionally biased region" description="Basic and acidic residues" evidence="1">
    <location>
        <begin position="113"/>
        <end position="131"/>
    </location>
</feature>
<feature type="compositionally biased region" description="Basic and acidic residues" evidence="1">
    <location>
        <begin position="1"/>
        <end position="12"/>
    </location>
</feature>
<dbReference type="EC" id="6.6.1.2" evidence="2"/>
<protein>
    <submittedName>
        <fullName evidence="2">Magnesium chelatase, H subunit</fullName>
        <ecNumber evidence="2">6.6.1.1</ecNumber>
        <ecNumber evidence="2">6.6.1.2</ecNumber>
    </submittedName>
</protein>
<dbReference type="EMBL" id="JAALLH010000002">
    <property type="protein sequence ID" value="NIY70405.1"/>
    <property type="molecule type" value="Genomic_DNA"/>
</dbReference>
<organism evidence="2 3">
    <name type="scientific">Streptomyces malaysiensis</name>
    <dbReference type="NCBI Taxonomy" id="92644"/>
    <lineage>
        <taxon>Bacteria</taxon>
        <taxon>Bacillati</taxon>
        <taxon>Actinomycetota</taxon>
        <taxon>Actinomycetes</taxon>
        <taxon>Kitasatosporales</taxon>
        <taxon>Streptomycetaceae</taxon>
        <taxon>Streptomyces</taxon>
        <taxon>Streptomyces violaceusniger group</taxon>
    </lineage>
</organism>
<reference evidence="2 3" key="1">
    <citation type="submission" date="2020-02" db="EMBL/GenBank/DDBJ databases">
        <title>Streptomyces malaysiensis DSM14702 (JHCC583434, PFL_A843) Genome sequencing and assembly.</title>
        <authorList>
            <person name="Samborskyy M."/>
        </authorList>
    </citation>
    <scope>NUCLEOTIDE SEQUENCE [LARGE SCALE GENOMIC DNA]</scope>
    <source>
        <strain evidence="2 3">DSM 14702</strain>
    </source>
</reference>
<feature type="region of interest" description="Disordered" evidence="1">
    <location>
        <begin position="1"/>
        <end position="131"/>
    </location>
</feature>
<keyword evidence="2" id="KW-0436">Ligase</keyword>
<name>A0A7X5XDF5_STRMQ</name>
<comment type="caution">
    <text evidence="2">The sequence shown here is derived from an EMBL/GenBank/DDBJ whole genome shotgun (WGS) entry which is preliminary data.</text>
</comment>
<gene>
    <name evidence="2" type="ORF">SMALB_8536</name>
</gene>
<dbReference type="EC" id="6.6.1.1" evidence="2"/>
<evidence type="ECO:0000313" key="2">
    <source>
        <dbReference type="EMBL" id="NIY70405.1"/>
    </source>
</evidence>
<proteinExistence type="predicted"/>
<feature type="compositionally biased region" description="Basic and acidic residues" evidence="1">
    <location>
        <begin position="49"/>
        <end position="69"/>
    </location>
</feature>
<sequence>MRLRRGIGEPRPLHRPVRLVPHADPHTHTDTDAHPHAYTVPNAHPQPVRHADAYAHTHADPECHSRTHTDTAGPLPHAHSAAPRAGAHTRAGVSAPAFTPAHQASGITPHAGSRTDQDPCRRDARVSETHA</sequence>
<dbReference type="Proteomes" id="UP000536624">
    <property type="component" value="Unassembled WGS sequence"/>
</dbReference>
<dbReference type="AlphaFoldDB" id="A0A7X5XDF5"/>
<dbReference type="GO" id="GO:0051116">
    <property type="term" value="F:cobaltochelatase activity"/>
    <property type="evidence" value="ECO:0007669"/>
    <property type="project" value="UniProtKB-EC"/>
</dbReference>
<feature type="compositionally biased region" description="Basic and acidic residues" evidence="1">
    <location>
        <begin position="21"/>
        <end position="35"/>
    </location>
</feature>
<accession>A0A7X5XDF5</accession>
<evidence type="ECO:0000256" key="1">
    <source>
        <dbReference type="SAM" id="MobiDB-lite"/>
    </source>
</evidence>